<dbReference type="SUPFAM" id="SSF64167">
    <property type="entry name" value="SurE-like"/>
    <property type="match status" value="1"/>
</dbReference>
<feature type="binding site" evidence="9">
    <location>
        <position position="48"/>
    </location>
    <ligand>
        <name>a divalent metal cation</name>
        <dbReference type="ChEBI" id="CHEBI:60240"/>
    </ligand>
</feature>
<comment type="cofactor">
    <cofactor evidence="2">
        <name>Mg(2+)</name>
        <dbReference type="ChEBI" id="CHEBI:18420"/>
    </cofactor>
</comment>
<comment type="similarity">
    <text evidence="4 9">Belongs to the SurE nucleotidase family.</text>
</comment>
<evidence type="ECO:0000313" key="11">
    <source>
        <dbReference type="EMBL" id="PWR24847.1"/>
    </source>
</evidence>
<keyword evidence="6 9" id="KW-0479">Metal-binding</keyword>
<evidence type="ECO:0000259" key="10">
    <source>
        <dbReference type="Pfam" id="PF01975"/>
    </source>
</evidence>
<feature type="binding site" evidence="9">
    <location>
        <position position="16"/>
    </location>
    <ligand>
        <name>a divalent metal cation</name>
        <dbReference type="ChEBI" id="CHEBI:60240"/>
    </ligand>
</feature>
<comment type="caution">
    <text evidence="11">The sequence shown here is derived from an EMBL/GenBank/DDBJ whole genome shotgun (WGS) entry which is preliminary data.</text>
</comment>
<keyword evidence="12" id="KW-1185">Reference proteome</keyword>
<evidence type="ECO:0000256" key="8">
    <source>
        <dbReference type="ARBA" id="ARBA00022801"/>
    </source>
</evidence>
<dbReference type="FunFam" id="3.40.1210.10:FF:000001">
    <property type="entry name" value="5'/3'-nucleotidase SurE"/>
    <property type="match status" value="1"/>
</dbReference>
<dbReference type="HAMAP" id="MF_00060">
    <property type="entry name" value="SurE"/>
    <property type="match status" value="1"/>
</dbReference>
<comment type="catalytic activity">
    <reaction evidence="1 9">
        <text>a ribonucleoside 5'-phosphate + H2O = a ribonucleoside + phosphate</text>
        <dbReference type="Rhea" id="RHEA:12484"/>
        <dbReference type="ChEBI" id="CHEBI:15377"/>
        <dbReference type="ChEBI" id="CHEBI:18254"/>
        <dbReference type="ChEBI" id="CHEBI:43474"/>
        <dbReference type="ChEBI" id="CHEBI:58043"/>
        <dbReference type="EC" id="3.1.3.5"/>
    </reaction>
</comment>
<evidence type="ECO:0000256" key="1">
    <source>
        <dbReference type="ARBA" id="ARBA00000815"/>
    </source>
</evidence>
<dbReference type="GO" id="GO:0004309">
    <property type="term" value="F:exopolyphosphatase activity"/>
    <property type="evidence" value="ECO:0007669"/>
    <property type="project" value="TreeGrafter"/>
</dbReference>
<organism evidence="11 12">
    <name type="scientific">Zavarzinia aquatilis</name>
    <dbReference type="NCBI Taxonomy" id="2211142"/>
    <lineage>
        <taxon>Bacteria</taxon>
        <taxon>Pseudomonadati</taxon>
        <taxon>Pseudomonadota</taxon>
        <taxon>Alphaproteobacteria</taxon>
        <taxon>Rhodospirillales</taxon>
        <taxon>Zavarziniaceae</taxon>
        <taxon>Zavarzinia</taxon>
    </lineage>
</organism>
<dbReference type="GO" id="GO:0008254">
    <property type="term" value="F:3'-nucleotidase activity"/>
    <property type="evidence" value="ECO:0007669"/>
    <property type="project" value="TreeGrafter"/>
</dbReference>
<feature type="binding site" evidence="9">
    <location>
        <position position="101"/>
    </location>
    <ligand>
        <name>a divalent metal cation</name>
        <dbReference type="ChEBI" id="CHEBI:60240"/>
    </ligand>
</feature>
<dbReference type="InterPro" id="IPR030048">
    <property type="entry name" value="SurE"/>
</dbReference>
<keyword evidence="8 9" id="KW-0378">Hydrolase</keyword>
<evidence type="ECO:0000256" key="3">
    <source>
        <dbReference type="ARBA" id="ARBA00004496"/>
    </source>
</evidence>
<dbReference type="EMBL" id="QGLE01000002">
    <property type="protein sequence ID" value="PWR24847.1"/>
    <property type="molecule type" value="Genomic_DNA"/>
</dbReference>
<evidence type="ECO:0000256" key="9">
    <source>
        <dbReference type="HAMAP-Rule" id="MF_00060"/>
    </source>
</evidence>
<dbReference type="GO" id="GO:0000166">
    <property type="term" value="F:nucleotide binding"/>
    <property type="evidence" value="ECO:0007669"/>
    <property type="project" value="UniProtKB-KW"/>
</dbReference>
<comment type="subcellular location">
    <subcellularLocation>
        <location evidence="3 9">Cytoplasm</location>
    </subcellularLocation>
</comment>
<evidence type="ECO:0000256" key="7">
    <source>
        <dbReference type="ARBA" id="ARBA00022741"/>
    </source>
</evidence>
<dbReference type="Proteomes" id="UP000245461">
    <property type="component" value="Unassembled WGS sequence"/>
</dbReference>
<dbReference type="GO" id="GO:0046872">
    <property type="term" value="F:metal ion binding"/>
    <property type="evidence" value="ECO:0007669"/>
    <property type="project" value="UniProtKB-UniRule"/>
</dbReference>
<protein>
    <recommendedName>
        <fullName evidence="9">5'-nucleotidase SurE</fullName>
        <ecNumber evidence="9">3.1.3.5</ecNumber>
    </recommendedName>
    <alternativeName>
        <fullName evidence="9">Nucleoside 5'-monophosphate phosphohydrolase</fullName>
    </alternativeName>
</protein>
<keyword evidence="7 9" id="KW-0547">Nucleotide-binding</keyword>
<dbReference type="NCBIfam" id="NF001490">
    <property type="entry name" value="PRK00346.1-4"/>
    <property type="match status" value="1"/>
</dbReference>
<dbReference type="Gene3D" id="3.40.1210.10">
    <property type="entry name" value="Survival protein SurE-like phosphatase/nucleotidase"/>
    <property type="match status" value="1"/>
</dbReference>
<name>A0A317ECT9_9PROT</name>
<dbReference type="PANTHER" id="PTHR30457">
    <property type="entry name" value="5'-NUCLEOTIDASE SURE"/>
    <property type="match status" value="1"/>
</dbReference>
<evidence type="ECO:0000313" key="12">
    <source>
        <dbReference type="Proteomes" id="UP000245461"/>
    </source>
</evidence>
<dbReference type="GO" id="GO:0005737">
    <property type="term" value="C:cytoplasm"/>
    <property type="evidence" value="ECO:0007669"/>
    <property type="project" value="UniProtKB-SubCell"/>
</dbReference>
<dbReference type="InterPro" id="IPR002828">
    <property type="entry name" value="SurE-like_Pase/nucleotidase"/>
</dbReference>
<dbReference type="OrthoDB" id="9780815at2"/>
<dbReference type="GO" id="GO:0008253">
    <property type="term" value="F:5'-nucleotidase activity"/>
    <property type="evidence" value="ECO:0007669"/>
    <property type="project" value="UniProtKB-UniRule"/>
</dbReference>
<dbReference type="EC" id="3.1.3.5" evidence="9"/>
<evidence type="ECO:0000256" key="6">
    <source>
        <dbReference type="ARBA" id="ARBA00022723"/>
    </source>
</evidence>
<comment type="function">
    <text evidence="9">Nucleotidase that shows phosphatase activity on nucleoside 5'-monophosphates.</text>
</comment>
<keyword evidence="5 9" id="KW-0963">Cytoplasm</keyword>
<dbReference type="RefSeq" id="WP_109902699.1">
    <property type="nucleotide sequence ID" value="NZ_QGLE01000002.1"/>
</dbReference>
<evidence type="ECO:0000256" key="4">
    <source>
        <dbReference type="ARBA" id="ARBA00011062"/>
    </source>
</evidence>
<reference evidence="11 12" key="1">
    <citation type="submission" date="2018-05" db="EMBL/GenBank/DDBJ databases">
        <title>Zavarzinia sp. HR-AS.</title>
        <authorList>
            <person name="Lee Y."/>
            <person name="Jeon C.O."/>
        </authorList>
    </citation>
    <scope>NUCLEOTIDE SEQUENCE [LARGE SCALE GENOMIC DNA]</scope>
    <source>
        <strain evidence="11 12">HR-AS</strain>
    </source>
</reference>
<sequence length="267" mass="28765">MPEAADKPLRILVSNDDGIHAPGLKVLIAIARELSSDVWVVAPETEQSGASHSLTLTEPLRIRKVGPKRYAVSGTPTDCVMMAIDKIITGRKPDLVLSGVNRGGNIGEDVTYSGTIAAAMEGTMLGVPSIAFSQVIGFDRTKPIQWACAAAHGAAVARKLIETGWPRDVLINVNFPPVAPDEVTGVRVSHQGRRGVGNLFVDERVDARGNEYYWLGYRRSPEPPEPDSDIESVYAGAISVTALHLDLTHYDTQASLRRAFSGLNLND</sequence>
<evidence type="ECO:0000256" key="2">
    <source>
        <dbReference type="ARBA" id="ARBA00001946"/>
    </source>
</evidence>
<comment type="cofactor">
    <cofactor evidence="9">
        <name>a divalent metal cation</name>
        <dbReference type="ChEBI" id="CHEBI:60240"/>
    </cofactor>
    <text evidence="9">Binds 1 divalent metal cation per subunit.</text>
</comment>
<evidence type="ECO:0000256" key="5">
    <source>
        <dbReference type="ARBA" id="ARBA00022490"/>
    </source>
</evidence>
<dbReference type="NCBIfam" id="TIGR00087">
    <property type="entry name" value="surE"/>
    <property type="match status" value="1"/>
</dbReference>
<proteinExistence type="inferred from homology"/>
<dbReference type="Pfam" id="PF01975">
    <property type="entry name" value="SurE"/>
    <property type="match status" value="1"/>
</dbReference>
<dbReference type="PANTHER" id="PTHR30457:SF12">
    <property type="entry name" value="5'_3'-NUCLEOTIDASE SURE"/>
    <property type="match status" value="1"/>
</dbReference>
<dbReference type="InterPro" id="IPR036523">
    <property type="entry name" value="SurE-like_sf"/>
</dbReference>
<feature type="binding site" evidence="9">
    <location>
        <position position="17"/>
    </location>
    <ligand>
        <name>a divalent metal cation</name>
        <dbReference type="ChEBI" id="CHEBI:60240"/>
    </ligand>
</feature>
<gene>
    <name evidence="9" type="primary">surE</name>
    <name evidence="11" type="ORF">DKG74_03470</name>
</gene>
<feature type="domain" description="Survival protein SurE-like phosphatase/nucleotidase" evidence="10">
    <location>
        <begin position="11"/>
        <end position="195"/>
    </location>
</feature>
<dbReference type="AlphaFoldDB" id="A0A317ECT9"/>
<accession>A0A317ECT9</accession>